<evidence type="ECO:0000313" key="1">
    <source>
        <dbReference type="EMBL" id="AZN65175.1"/>
    </source>
</evidence>
<evidence type="ECO:0008006" key="3">
    <source>
        <dbReference type="Google" id="ProtNLM"/>
    </source>
</evidence>
<dbReference type="RefSeq" id="WP_053579576.1">
    <property type="nucleotide sequence ID" value="NZ_CP022298.1"/>
</dbReference>
<dbReference type="Proteomes" id="UP000276980">
    <property type="component" value="Chromosome"/>
</dbReference>
<sequence>MPVFDDISGIDLNYLKDFIVCEEILCFFKAKELLNTELDLIGLFEQPNSQPLAHIQPRADLLNQFVQLIRKQMDSTVVKNAIRYREKKAKENLKSCRKAINQCRAKFSKLLVIRVDFAFKPPLENLAHYCPDELQHPFHSEDALQSLKELIARLLSNKRHNKILNQIKGYILKFEHGLKKGFHVHALFFMDGNLHQNDGYFAHEITKYWKKLTNDQGCTYNCHMAKDKYKTLCIGMIDHTDTAKQKALDDCVQYFCKKEQYFMFNKLNSVRTIQISQPPQRRSNAGRPRKVVKTVNATLLNSSDKGVF</sequence>
<name>A0A3Q8XGX7_ACIJO</name>
<proteinExistence type="predicted"/>
<dbReference type="AlphaFoldDB" id="A0A3Q8XGX7"/>
<reference evidence="1 2" key="1">
    <citation type="submission" date="2017-06" db="EMBL/GenBank/DDBJ databases">
        <title>Complete Genome Sequence of the Carbazole-Degrading Bacterium Acinetobacter johnsonii IC001.</title>
        <authorList>
            <person name="Vejarano F."/>
            <person name="Suzuki-Minakuchi C."/>
            <person name="Ohtsubo Y."/>
            <person name="Tsuda M."/>
            <person name="Okada K."/>
            <person name="Nojiri H."/>
        </authorList>
    </citation>
    <scope>NUCLEOTIDE SEQUENCE [LARGE SCALE GENOMIC DNA]</scope>
    <source>
        <strain evidence="1 2">IC001</strain>
    </source>
</reference>
<gene>
    <name evidence="1" type="ORF">CFH90_14545</name>
</gene>
<protein>
    <recommendedName>
        <fullName evidence="3">Inovirus Gp2 family protein</fullName>
    </recommendedName>
</protein>
<accession>A0A3Q8XGX7</accession>
<evidence type="ECO:0000313" key="2">
    <source>
        <dbReference type="Proteomes" id="UP000276980"/>
    </source>
</evidence>
<dbReference type="EMBL" id="CP022298">
    <property type="protein sequence ID" value="AZN65175.1"/>
    <property type="molecule type" value="Genomic_DNA"/>
</dbReference>
<organism evidence="1 2">
    <name type="scientific">Acinetobacter johnsonii</name>
    <dbReference type="NCBI Taxonomy" id="40214"/>
    <lineage>
        <taxon>Bacteria</taxon>
        <taxon>Pseudomonadati</taxon>
        <taxon>Pseudomonadota</taxon>
        <taxon>Gammaproteobacteria</taxon>
        <taxon>Moraxellales</taxon>
        <taxon>Moraxellaceae</taxon>
        <taxon>Acinetobacter</taxon>
    </lineage>
</organism>